<keyword evidence="1" id="KW-0479">Metal-binding</keyword>
<evidence type="ECO:0000313" key="4">
    <source>
        <dbReference type="Proteomes" id="UP000037460"/>
    </source>
</evidence>
<dbReference type="OrthoDB" id="10256289at2759"/>
<dbReference type="InterPro" id="IPR006900">
    <property type="entry name" value="Sec23/24_helical_dom"/>
</dbReference>
<dbReference type="GO" id="GO:0005789">
    <property type="term" value="C:endoplasmic reticulum membrane"/>
    <property type="evidence" value="ECO:0007669"/>
    <property type="project" value="UniProtKB-SubCell"/>
</dbReference>
<dbReference type="InterPro" id="IPR036175">
    <property type="entry name" value="Sec23/24_helical_dom_sf"/>
</dbReference>
<dbReference type="GO" id="GO:0005096">
    <property type="term" value="F:GTPase activator activity"/>
    <property type="evidence" value="ECO:0007669"/>
    <property type="project" value="TreeGrafter"/>
</dbReference>
<dbReference type="Proteomes" id="UP000037460">
    <property type="component" value="Unassembled WGS sequence"/>
</dbReference>
<dbReference type="GO" id="GO:0006886">
    <property type="term" value="P:intracellular protein transport"/>
    <property type="evidence" value="ECO:0007669"/>
    <property type="project" value="InterPro"/>
</dbReference>
<feature type="domain" description="Sec23/Sec24 helical" evidence="2">
    <location>
        <begin position="81"/>
        <end position="178"/>
    </location>
</feature>
<dbReference type="Gene3D" id="1.20.120.730">
    <property type="entry name" value="Sec23/Sec24 helical domain"/>
    <property type="match status" value="1"/>
</dbReference>
<keyword evidence="1" id="KW-0653">Protein transport</keyword>
<reference evidence="4" key="1">
    <citation type="journal article" date="2015" name="PLoS Genet.">
        <title>Genome Sequence and Transcriptome Analyses of Chrysochromulina tobin: Metabolic Tools for Enhanced Algal Fitness in the Prominent Order Prymnesiales (Haptophyceae).</title>
        <authorList>
            <person name="Hovde B.T."/>
            <person name="Deodato C.R."/>
            <person name="Hunsperger H.M."/>
            <person name="Ryken S.A."/>
            <person name="Yost W."/>
            <person name="Jha R.K."/>
            <person name="Patterson J."/>
            <person name="Monnat R.J. Jr."/>
            <person name="Barlow S.B."/>
            <person name="Starkenburg S.R."/>
            <person name="Cattolico R.A."/>
        </authorList>
    </citation>
    <scope>NUCLEOTIDE SEQUENCE</scope>
    <source>
        <strain evidence="4">CCMP291</strain>
    </source>
</reference>
<dbReference type="Gene3D" id="3.40.20.10">
    <property type="entry name" value="Severin"/>
    <property type="match status" value="1"/>
</dbReference>
<keyword evidence="1" id="KW-0963">Cytoplasm</keyword>
<comment type="function">
    <text evidence="1">Component of the coat protein complex II (COPII) which promotes the formation of transport vesicles from the endoplasmic reticulum (ER). The coat has two main functions, the physical deformation of the endoplasmic reticulum membrane into vesicles and the selection of cargo molecules.</text>
</comment>
<evidence type="ECO:0000256" key="1">
    <source>
        <dbReference type="RuleBase" id="RU365030"/>
    </source>
</evidence>
<dbReference type="GO" id="GO:0070971">
    <property type="term" value="C:endoplasmic reticulum exit site"/>
    <property type="evidence" value="ECO:0007669"/>
    <property type="project" value="TreeGrafter"/>
</dbReference>
<proteinExistence type="inferred from homology"/>
<comment type="subcellular location">
    <subcellularLocation>
        <location evidence="1">Cytoplasmic vesicle</location>
        <location evidence="1">COPII-coated vesicle membrane</location>
        <topology evidence="1">Peripheral membrane protein</topology>
        <orientation evidence="1">Cytoplasmic side</orientation>
    </subcellularLocation>
    <subcellularLocation>
        <location evidence="1">Endoplasmic reticulum membrane</location>
        <topology evidence="1">Peripheral membrane protein</topology>
        <orientation evidence="1">Cytoplasmic side</orientation>
    </subcellularLocation>
</comment>
<dbReference type="EMBL" id="JWZX01003117">
    <property type="protein sequence ID" value="KOO24185.1"/>
    <property type="molecule type" value="Genomic_DNA"/>
</dbReference>
<keyword evidence="4" id="KW-1185">Reference proteome</keyword>
<gene>
    <name evidence="3" type="ORF">Ctob_009445</name>
</gene>
<dbReference type="SUPFAM" id="SSF82754">
    <property type="entry name" value="C-terminal, gelsolin-like domain of Sec23/24"/>
    <property type="match status" value="1"/>
</dbReference>
<name>A0A0M0JCI6_9EUKA</name>
<dbReference type="GO" id="GO:0046872">
    <property type="term" value="F:metal ion binding"/>
    <property type="evidence" value="ECO:0007669"/>
    <property type="project" value="UniProtKB-KW"/>
</dbReference>
<dbReference type="Gene3D" id="2.60.40.1670">
    <property type="entry name" value="beta-sandwich domain of Sec23/24"/>
    <property type="match status" value="1"/>
</dbReference>
<keyword evidence="1" id="KW-0813">Transport</keyword>
<sequence>MTEAGRARTFRWSVGALAPHYTTAATLKRSTEKGAPEASQFLQLSASYMHADGGRRVRVSTLRLPRLPSGVPTRQLLPAFDQQAAAALMIRQAAGEAHDGATTPELLTSIDRRLIKVMRALCAFAKGEPSSVALPPQAGMLPGLIFHLRRSPAVRTTNLSPDETAYFRHLVGTLGVFSALVLVQPTLSAYERGRQATPLQLDPSAMLPERSLLLDTFTKLILCHGAHIAQWRRSAASAKPGAQHGASSDPELEAIVASGRKDLEALAAARFPAPEVFECDQYGSKARYLVQKLNPDVPLVEFLQGLYKAIVAS</sequence>
<keyword evidence="1" id="KW-0862">Zinc</keyword>
<keyword evidence="1" id="KW-0968">Cytoplasmic vesicle</keyword>
<dbReference type="SUPFAM" id="SSF81995">
    <property type="entry name" value="beta-sandwich domain of Sec23/24"/>
    <property type="match status" value="1"/>
</dbReference>
<dbReference type="InterPro" id="IPR037364">
    <property type="entry name" value="Sec23"/>
</dbReference>
<dbReference type="SUPFAM" id="SSF81811">
    <property type="entry name" value="Helical domain of Sec23/24"/>
    <property type="match status" value="1"/>
</dbReference>
<dbReference type="PANTHER" id="PTHR11141:SF6">
    <property type="entry name" value="PROTEIN TRANSPORT PROTEIN SEC23 A"/>
    <property type="match status" value="1"/>
</dbReference>
<dbReference type="PANTHER" id="PTHR11141">
    <property type="entry name" value="PROTEIN TRANSPORT PROTEIN SEC23"/>
    <property type="match status" value="1"/>
</dbReference>
<dbReference type="InterPro" id="IPR036180">
    <property type="entry name" value="Gelsolin-like_dom_sf"/>
</dbReference>
<evidence type="ECO:0000259" key="2">
    <source>
        <dbReference type="Pfam" id="PF04815"/>
    </source>
</evidence>
<keyword evidence="1" id="KW-0256">Endoplasmic reticulum</keyword>
<comment type="similarity">
    <text evidence="1">Belongs to the SEC23/SEC24 family. SEC23 subfamily.</text>
</comment>
<keyword evidence="1" id="KW-0472">Membrane</keyword>
<protein>
    <recommendedName>
        <fullName evidence="1">Protein transport protein SEC23</fullName>
    </recommendedName>
</protein>
<dbReference type="Pfam" id="PF04815">
    <property type="entry name" value="Sec23_helical"/>
    <property type="match status" value="1"/>
</dbReference>
<comment type="caution">
    <text evidence="3">The sequence shown here is derived from an EMBL/GenBank/DDBJ whole genome shotgun (WGS) entry which is preliminary data.</text>
</comment>
<dbReference type="InterPro" id="IPR029006">
    <property type="entry name" value="ADF-H/Gelsolin-like_dom_sf"/>
</dbReference>
<evidence type="ECO:0000313" key="3">
    <source>
        <dbReference type="EMBL" id="KOO24185.1"/>
    </source>
</evidence>
<dbReference type="AlphaFoldDB" id="A0A0M0JCI6"/>
<accession>A0A0M0JCI6</accession>
<organism evidence="3 4">
    <name type="scientific">Chrysochromulina tobinii</name>
    <dbReference type="NCBI Taxonomy" id="1460289"/>
    <lineage>
        <taxon>Eukaryota</taxon>
        <taxon>Haptista</taxon>
        <taxon>Haptophyta</taxon>
        <taxon>Prymnesiophyceae</taxon>
        <taxon>Prymnesiales</taxon>
        <taxon>Chrysochromulinaceae</taxon>
        <taxon>Chrysochromulina</taxon>
    </lineage>
</organism>
<dbReference type="GO" id="GO:0090110">
    <property type="term" value="P:COPII-coated vesicle cargo loading"/>
    <property type="evidence" value="ECO:0007669"/>
    <property type="project" value="TreeGrafter"/>
</dbReference>
<dbReference type="GO" id="GO:0030127">
    <property type="term" value="C:COPII vesicle coat"/>
    <property type="evidence" value="ECO:0007669"/>
    <property type="project" value="InterPro"/>
</dbReference>
<keyword evidence="1" id="KW-0931">ER-Golgi transport</keyword>